<organism evidence="1 2">
    <name type="scientific">Pistacia integerrima</name>
    <dbReference type="NCBI Taxonomy" id="434235"/>
    <lineage>
        <taxon>Eukaryota</taxon>
        <taxon>Viridiplantae</taxon>
        <taxon>Streptophyta</taxon>
        <taxon>Embryophyta</taxon>
        <taxon>Tracheophyta</taxon>
        <taxon>Spermatophyta</taxon>
        <taxon>Magnoliopsida</taxon>
        <taxon>eudicotyledons</taxon>
        <taxon>Gunneridae</taxon>
        <taxon>Pentapetalae</taxon>
        <taxon>rosids</taxon>
        <taxon>malvids</taxon>
        <taxon>Sapindales</taxon>
        <taxon>Anacardiaceae</taxon>
        <taxon>Pistacia</taxon>
    </lineage>
</organism>
<comment type="caution">
    <text evidence="1">The sequence shown here is derived from an EMBL/GenBank/DDBJ whole genome shotgun (WGS) entry which is preliminary data.</text>
</comment>
<keyword evidence="2" id="KW-1185">Reference proteome</keyword>
<dbReference type="Proteomes" id="UP001163603">
    <property type="component" value="Chromosome 15"/>
</dbReference>
<gene>
    <name evidence="1" type="ORF">Pint_29968</name>
</gene>
<evidence type="ECO:0000313" key="1">
    <source>
        <dbReference type="EMBL" id="KAJ0007810.1"/>
    </source>
</evidence>
<reference evidence="2" key="1">
    <citation type="journal article" date="2023" name="G3 (Bethesda)">
        <title>Genome assembly and association tests identify interacting loci associated with vigor, precocity, and sex in interspecific pistachio rootstocks.</title>
        <authorList>
            <person name="Palmer W."/>
            <person name="Jacygrad E."/>
            <person name="Sagayaradj S."/>
            <person name="Cavanaugh K."/>
            <person name="Han R."/>
            <person name="Bertier L."/>
            <person name="Beede B."/>
            <person name="Kafkas S."/>
            <person name="Golino D."/>
            <person name="Preece J."/>
            <person name="Michelmore R."/>
        </authorList>
    </citation>
    <scope>NUCLEOTIDE SEQUENCE [LARGE SCALE GENOMIC DNA]</scope>
</reference>
<name>A0ACC0X0V5_9ROSI</name>
<evidence type="ECO:0000313" key="2">
    <source>
        <dbReference type="Proteomes" id="UP001163603"/>
    </source>
</evidence>
<sequence length="78" mass="8874">MFGTMFWDLGSKRAKQQDLLNSMGSMYSAILFLIQNTSSVQPVVTIKLIVFYRERVAGMYSALPYALAQVLIEIPYTF</sequence>
<protein>
    <submittedName>
        <fullName evidence="1">Uncharacterized protein</fullName>
    </submittedName>
</protein>
<accession>A0ACC0X0V5</accession>
<dbReference type="EMBL" id="CM047750">
    <property type="protein sequence ID" value="KAJ0007810.1"/>
    <property type="molecule type" value="Genomic_DNA"/>
</dbReference>
<proteinExistence type="predicted"/>